<dbReference type="InterPro" id="IPR008966">
    <property type="entry name" value="Adhesion_dom_sf"/>
</dbReference>
<dbReference type="InterPro" id="IPR050263">
    <property type="entry name" value="Bact_Fimbrial_Adh_Pro"/>
</dbReference>
<dbReference type="Gene3D" id="2.60.40.1090">
    <property type="entry name" value="Fimbrial-type adhesion domain"/>
    <property type="match status" value="1"/>
</dbReference>
<organism evidence="3 4">
    <name type="scientific">Hafnia alvei</name>
    <dbReference type="NCBI Taxonomy" id="569"/>
    <lineage>
        <taxon>Bacteria</taxon>
        <taxon>Pseudomonadati</taxon>
        <taxon>Pseudomonadota</taxon>
        <taxon>Gammaproteobacteria</taxon>
        <taxon>Enterobacterales</taxon>
        <taxon>Hafniaceae</taxon>
        <taxon>Hafnia</taxon>
    </lineage>
</organism>
<feature type="domain" description="Fimbrial-type adhesion" evidence="2">
    <location>
        <begin position="34"/>
        <end position="180"/>
    </location>
</feature>
<protein>
    <submittedName>
        <fullName evidence="3">Pilin (Type 1 fimbria component protein)</fullName>
    </submittedName>
</protein>
<dbReference type="RefSeq" id="WP_072310504.1">
    <property type="nucleotide sequence ID" value="NZ_FMIQ01000082.1"/>
</dbReference>
<sequence>MKLNKLAAVVSLVMMAGTASAAITGTPGGQGKVNFNGQIVDAPCTIKNDSTNQTVEMGAITMSTLEAGRSALIPFELHLESCELKADGSAYKAAIVFDGVRAVAGQDDLLLLNGTAKGAGLGIIGKSGKDLVLGDEADLGDMLKGDNTLNFTAYLQKTGGSSAVIIPGSFTSVANFTMTYN</sequence>
<dbReference type="Pfam" id="PF00419">
    <property type="entry name" value="Fimbrial"/>
    <property type="match status" value="1"/>
</dbReference>
<evidence type="ECO:0000313" key="4">
    <source>
        <dbReference type="Proteomes" id="UP000094844"/>
    </source>
</evidence>
<dbReference type="GO" id="GO:0009289">
    <property type="term" value="C:pilus"/>
    <property type="evidence" value="ECO:0007669"/>
    <property type="project" value="InterPro"/>
</dbReference>
<dbReference type="AlphaFoldDB" id="A0A1C6Z782"/>
<reference evidence="3 4" key="1">
    <citation type="submission" date="2016-09" db="EMBL/GenBank/DDBJ databases">
        <authorList>
            <person name="Capua I."/>
            <person name="De Benedictis P."/>
            <person name="Joannis T."/>
            <person name="Lombin L.H."/>
            <person name="Cattoli G."/>
        </authorList>
    </citation>
    <scope>NUCLEOTIDE SEQUENCE [LARGE SCALE GENOMIC DNA]</scope>
    <source>
        <strain evidence="3 4">GB001</strain>
    </source>
</reference>
<dbReference type="PANTHER" id="PTHR33420">
    <property type="entry name" value="FIMBRIAL SUBUNIT ELFA-RELATED"/>
    <property type="match status" value="1"/>
</dbReference>
<evidence type="ECO:0000313" key="3">
    <source>
        <dbReference type="EMBL" id="SCM54918.1"/>
    </source>
</evidence>
<gene>
    <name evidence="3" type="ORF">BN1044_04430</name>
</gene>
<feature type="chain" id="PRO_5008752027" evidence="1">
    <location>
        <begin position="22"/>
        <end position="181"/>
    </location>
</feature>
<evidence type="ECO:0000256" key="1">
    <source>
        <dbReference type="SAM" id="SignalP"/>
    </source>
</evidence>
<dbReference type="PANTHER" id="PTHR33420:SF26">
    <property type="entry name" value="FIMBRIAL SUBUNIT"/>
    <property type="match status" value="1"/>
</dbReference>
<keyword evidence="1" id="KW-0732">Signal</keyword>
<feature type="signal peptide" evidence="1">
    <location>
        <begin position="1"/>
        <end position="21"/>
    </location>
</feature>
<name>A0A1C6Z782_HAFAL</name>
<accession>A0A1C6Z782</accession>
<dbReference type="GO" id="GO:0043709">
    <property type="term" value="P:cell adhesion involved in single-species biofilm formation"/>
    <property type="evidence" value="ECO:0007669"/>
    <property type="project" value="TreeGrafter"/>
</dbReference>
<dbReference type="Proteomes" id="UP000094844">
    <property type="component" value="Unassembled WGS sequence"/>
</dbReference>
<evidence type="ECO:0000259" key="2">
    <source>
        <dbReference type="Pfam" id="PF00419"/>
    </source>
</evidence>
<proteinExistence type="predicted"/>
<dbReference type="SUPFAM" id="SSF49401">
    <property type="entry name" value="Bacterial adhesins"/>
    <property type="match status" value="1"/>
</dbReference>
<dbReference type="EMBL" id="FMIQ01000082">
    <property type="protein sequence ID" value="SCM54918.1"/>
    <property type="molecule type" value="Genomic_DNA"/>
</dbReference>
<dbReference type="InterPro" id="IPR036937">
    <property type="entry name" value="Adhesion_dom_fimbrial_sf"/>
</dbReference>
<dbReference type="InterPro" id="IPR000259">
    <property type="entry name" value="Adhesion_dom_fimbrial"/>
</dbReference>